<evidence type="ECO:0000313" key="4">
    <source>
        <dbReference type="Proteomes" id="UP000283063"/>
    </source>
</evidence>
<feature type="domain" description="AB hydrolase-1" evidence="2">
    <location>
        <begin position="48"/>
        <end position="283"/>
    </location>
</feature>
<dbReference type="PRINTS" id="PR00412">
    <property type="entry name" value="EPOXHYDRLASE"/>
</dbReference>
<dbReference type="KEGG" id="sedi:EBB79_16760"/>
<dbReference type="PRINTS" id="PR00111">
    <property type="entry name" value="ABHYDROLASE"/>
</dbReference>
<dbReference type="SUPFAM" id="SSF53474">
    <property type="entry name" value="alpha/beta-Hydrolases"/>
    <property type="match status" value="1"/>
</dbReference>
<dbReference type="InterPro" id="IPR000073">
    <property type="entry name" value="AB_hydrolase_1"/>
</dbReference>
<keyword evidence="4" id="KW-1185">Reference proteome</keyword>
<dbReference type="GO" id="GO:0004301">
    <property type="term" value="F:epoxide hydrolase activity"/>
    <property type="evidence" value="ECO:0007669"/>
    <property type="project" value="TreeGrafter"/>
</dbReference>
<proteinExistence type="predicted"/>
<dbReference type="AlphaFoldDB" id="A0A3T0N5P7"/>
<dbReference type="EMBL" id="CP033219">
    <property type="protein sequence ID" value="AZV79363.1"/>
    <property type="molecule type" value="Genomic_DNA"/>
</dbReference>
<dbReference type="Gene3D" id="3.40.50.1820">
    <property type="entry name" value="alpha/beta hydrolase"/>
    <property type="match status" value="1"/>
</dbReference>
<dbReference type="Pfam" id="PF00561">
    <property type="entry name" value="Abhydrolase_1"/>
    <property type="match status" value="1"/>
</dbReference>
<accession>A0A3T0N5P7</accession>
<dbReference type="RefSeq" id="WP_127749915.1">
    <property type="nucleotide sequence ID" value="NZ_CP033219.1"/>
</dbReference>
<reference evidence="3 4" key="1">
    <citation type="submission" date="2018-10" db="EMBL/GenBank/DDBJ databases">
        <title>Parasedimentitalea marina sp. nov., a psychrophilic bacterium isolated from deep seawater of the New Britain Trench.</title>
        <authorList>
            <person name="Cao J."/>
        </authorList>
    </citation>
    <scope>NUCLEOTIDE SEQUENCE [LARGE SCALE GENOMIC DNA]</scope>
    <source>
        <strain evidence="3 4">W43</strain>
    </source>
</reference>
<sequence>METLRTPDDRFNALPDYPFAANHLQIDDSAGGHLRMHYLDEGPAPADPILCLHGEPSWSYLYRHMIPIFAQAGHRVIAPDLIGFGKSDKPAKRSDYTYQRHVDWTLQVLTQLDLRNITLVCQDWGGLIGLRLWAAEPDRFSRVVVANTALPTGDHPLGAAFESWRSFSQQVDPFNAGRIVHGGTATKLSPAEVAAYNAPFPDESYMAGARAFPMLVPDSPDNPASRANRGAWTVLKRQQTPLLTIFGAEDKIMAGADRTFQSLPGAQGQPHEILPAAGHFLQEDVGPELARLTCEFINLTNG</sequence>
<protein>
    <submittedName>
        <fullName evidence="3">Alpha/beta fold hydrolase</fullName>
    </submittedName>
</protein>
<dbReference type="InterPro" id="IPR000639">
    <property type="entry name" value="Epox_hydrolase-like"/>
</dbReference>
<dbReference type="InterPro" id="IPR029058">
    <property type="entry name" value="AB_hydrolase_fold"/>
</dbReference>
<dbReference type="PANTHER" id="PTHR42977">
    <property type="entry name" value="HYDROLASE-RELATED"/>
    <property type="match status" value="1"/>
</dbReference>
<dbReference type="Proteomes" id="UP000283063">
    <property type="component" value="Chromosome"/>
</dbReference>
<evidence type="ECO:0000256" key="1">
    <source>
        <dbReference type="ARBA" id="ARBA00022801"/>
    </source>
</evidence>
<gene>
    <name evidence="3" type="ORF">EBB79_16760</name>
</gene>
<evidence type="ECO:0000313" key="3">
    <source>
        <dbReference type="EMBL" id="AZV79363.1"/>
    </source>
</evidence>
<organism evidence="3 4">
    <name type="scientific">Parasedimentitalea marina</name>
    <dbReference type="NCBI Taxonomy" id="2483033"/>
    <lineage>
        <taxon>Bacteria</taxon>
        <taxon>Pseudomonadati</taxon>
        <taxon>Pseudomonadota</taxon>
        <taxon>Alphaproteobacteria</taxon>
        <taxon>Rhodobacterales</taxon>
        <taxon>Paracoccaceae</taxon>
        <taxon>Parasedimentitalea</taxon>
    </lineage>
</organism>
<dbReference type="PANTHER" id="PTHR42977:SF3">
    <property type="entry name" value="AB HYDROLASE-1 DOMAIN-CONTAINING PROTEIN"/>
    <property type="match status" value="1"/>
</dbReference>
<keyword evidence="1 3" id="KW-0378">Hydrolase</keyword>
<name>A0A3T0N5P7_9RHOB</name>
<evidence type="ECO:0000259" key="2">
    <source>
        <dbReference type="Pfam" id="PF00561"/>
    </source>
</evidence>
<dbReference type="OrthoDB" id="9804723at2"/>
<dbReference type="NCBIfam" id="NF002043">
    <property type="entry name" value="PRK00870.1"/>
    <property type="match status" value="1"/>
</dbReference>
<dbReference type="InterPro" id="IPR051340">
    <property type="entry name" value="Haloalkane_dehalogenase"/>
</dbReference>